<keyword evidence="1" id="KW-1133">Transmembrane helix</keyword>
<name>A0A538U6L6_UNCEI</name>
<dbReference type="Proteomes" id="UP000319836">
    <property type="component" value="Unassembled WGS sequence"/>
</dbReference>
<dbReference type="InterPro" id="IPR037185">
    <property type="entry name" value="EmrE-like"/>
</dbReference>
<keyword evidence="1" id="KW-0472">Membrane</keyword>
<sequence>MAGFSALAVLFAGMPFVRGATRANDLAFGIAGGAFGAIGAMLAYRALAIGPVTVASPIFSITGLALPVLVGVVLGDRPSALALVGLGLAPISIVALAQGGHPGGGDPRRAVVPSLVAGAVLGFFLVFYGRIGRGSSLWPLIAARVAGIACLAVVLLARRRPLLPASADRGMALLVGGLDSCANLAYVAAVQRGSLALVAALVSLAPATSVLLARAFLGERWTSWQLTGLALALSAGVCISFG</sequence>
<gene>
    <name evidence="3" type="ORF">E6K80_05305</name>
</gene>
<dbReference type="SUPFAM" id="SSF103481">
    <property type="entry name" value="Multidrug resistance efflux transporter EmrE"/>
    <property type="match status" value="2"/>
</dbReference>
<dbReference type="GO" id="GO:0016020">
    <property type="term" value="C:membrane"/>
    <property type="evidence" value="ECO:0007669"/>
    <property type="project" value="InterPro"/>
</dbReference>
<accession>A0A538U6L6</accession>
<feature type="transmembrane region" description="Helical" evidence="1">
    <location>
        <begin position="54"/>
        <end position="74"/>
    </location>
</feature>
<feature type="domain" description="EamA" evidence="2">
    <location>
        <begin position="115"/>
        <end position="239"/>
    </location>
</feature>
<feature type="transmembrane region" description="Helical" evidence="1">
    <location>
        <begin position="110"/>
        <end position="131"/>
    </location>
</feature>
<evidence type="ECO:0000313" key="3">
    <source>
        <dbReference type="EMBL" id="TMQ71546.1"/>
    </source>
</evidence>
<organism evidence="3 4">
    <name type="scientific">Eiseniibacteriota bacterium</name>
    <dbReference type="NCBI Taxonomy" id="2212470"/>
    <lineage>
        <taxon>Bacteria</taxon>
        <taxon>Candidatus Eiseniibacteriota</taxon>
    </lineage>
</organism>
<comment type="caution">
    <text evidence="3">The sequence shown here is derived from an EMBL/GenBank/DDBJ whole genome shotgun (WGS) entry which is preliminary data.</text>
</comment>
<keyword evidence="1" id="KW-0812">Transmembrane</keyword>
<evidence type="ECO:0000259" key="2">
    <source>
        <dbReference type="Pfam" id="PF00892"/>
    </source>
</evidence>
<dbReference type="EMBL" id="VBPA01000118">
    <property type="protein sequence ID" value="TMQ71546.1"/>
    <property type="molecule type" value="Genomic_DNA"/>
</dbReference>
<feature type="transmembrane region" description="Helical" evidence="1">
    <location>
        <begin position="137"/>
        <end position="158"/>
    </location>
</feature>
<feature type="transmembrane region" description="Helical" evidence="1">
    <location>
        <begin position="170"/>
        <end position="189"/>
    </location>
</feature>
<reference evidence="3 4" key="1">
    <citation type="journal article" date="2019" name="Nat. Microbiol.">
        <title>Mediterranean grassland soil C-N compound turnover is dependent on rainfall and depth, and is mediated by genomically divergent microorganisms.</title>
        <authorList>
            <person name="Diamond S."/>
            <person name="Andeer P.F."/>
            <person name="Li Z."/>
            <person name="Crits-Christoph A."/>
            <person name="Burstein D."/>
            <person name="Anantharaman K."/>
            <person name="Lane K.R."/>
            <person name="Thomas B.C."/>
            <person name="Pan C."/>
            <person name="Northen T.R."/>
            <person name="Banfield J.F."/>
        </authorList>
    </citation>
    <scope>NUCLEOTIDE SEQUENCE [LARGE SCALE GENOMIC DNA]</scope>
    <source>
        <strain evidence="3">WS_10</strain>
    </source>
</reference>
<evidence type="ECO:0000313" key="4">
    <source>
        <dbReference type="Proteomes" id="UP000319836"/>
    </source>
</evidence>
<feature type="transmembrane region" description="Helical" evidence="1">
    <location>
        <begin position="29"/>
        <end position="47"/>
    </location>
</feature>
<feature type="transmembrane region" description="Helical" evidence="1">
    <location>
        <begin position="80"/>
        <end position="98"/>
    </location>
</feature>
<dbReference type="InterPro" id="IPR000620">
    <property type="entry name" value="EamA_dom"/>
</dbReference>
<dbReference type="Pfam" id="PF00892">
    <property type="entry name" value="EamA"/>
    <property type="match status" value="1"/>
</dbReference>
<evidence type="ECO:0000256" key="1">
    <source>
        <dbReference type="SAM" id="Phobius"/>
    </source>
</evidence>
<proteinExistence type="predicted"/>
<protein>
    <submittedName>
        <fullName evidence="3">DMT family transporter</fullName>
    </submittedName>
</protein>
<dbReference type="AlphaFoldDB" id="A0A538U6L6"/>
<feature type="transmembrane region" description="Helical" evidence="1">
    <location>
        <begin position="195"/>
        <end position="217"/>
    </location>
</feature>